<gene>
    <name evidence="3" type="ORF">BJ980_000769</name>
</gene>
<dbReference type="AlphaFoldDB" id="A0A7Y9RWA8"/>
<feature type="transmembrane region" description="Helical" evidence="1">
    <location>
        <begin position="133"/>
        <end position="157"/>
    </location>
</feature>
<protein>
    <submittedName>
        <fullName evidence="3">Uncharacterized protein</fullName>
    </submittedName>
</protein>
<organism evidence="3 4">
    <name type="scientific">Nocardioides daedukensis</name>
    <dbReference type="NCBI Taxonomy" id="634462"/>
    <lineage>
        <taxon>Bacteria</taxon>
        <taxon>Bacillati</taxon>
        <taxon>Actinomycetota</taxon>
        <taxon>Actinomycetes</taxon>
        <taxon>Propionibacteriales</taxon>
        <taxon>Nocardioidaceae</taxon>
        <taxon>Nocardioides</taxon>
    </lineage>
</organism>
<sequence length="197" mass="19723">MIRGRVPAAPATFAMAAVAWAATGSWMAPTAATITVAAVAVLVERASLRGVRDVTSAGHDAAQRGRTGSLVGEQMTTLMCLGIGSCAILARMQYDGVAVELTAFATGSAIGVGLCVFLDALPRSFAGSAPHRGDATAVDIAAITALGAATAVAAAWTGRWEPVASTLGLALLLGVHASSRLTAGAPAEPEPERGVSR</sequence>
<proteinExistence type="predicted"/>
<keyword evidence="1" id="KW-1133">Transmembrane helix</keyword>
<feature type="transmembrane region" description="Helical" evidence="1">
    <location>
        <begin position="31"/>
        <end position="48"/>
    </location>
</feature>
<evidence type="ECO:0000313" key="3">
    <source>
        <dbReference type="EMBL" id="NYG57846.1"/>
    </source>
</evidence>
<keyword evidence="1" id="KW-0472">Membrane</keyword>
<keyword evidence="1" id="KW-0812">Transmembrane</keyword>
<comment type="caution">
    <text evidence="3">The sequence shown here is derived from an EMBL/GenBank/DDBJ whole genome shotgun (WGS) entry which is preliminary data.</text>
</comment>
<name>A0A7Y9RWA8_9ACTN</name>
<dbReference type="EMBL" id="JACCAA010000001">
    <property type="protein sequence ID" value="NYG57846.1"/>
    <property type="molecule type" value="Genomic_DNA"/>
</dbReference>
<feature type="signal peptide" evidence="2">
    <location>
        <begin position="1"/>
        <end position="21"/>
    </location>
</feature>
<dbReference type="Proteomes" id="UP000540656">
    <property type="component" value="Unassembled WGS sequence"/>
</dbReference>
<evidence type="ECO:0000256" key="1">
    <source>
        <dbReference type="SAM" id="Phobius"/>
    </source>
</evidence>
<evidence type="ECO:0000256" key="2">
    <source>
        <dbReference type="SAM" id="SignalP"/>
    </source>
</evidence>
<feature type="chain" id="PRO_5030537176" evidence="2">
    <location>
        <begin position="22"/>
        <end position="197"/>
    </location>
</feature>
<reference evidence="3 4" key="1">
    <citation type="submission" date="2020-07" db="EMBL/GenBank/DDBJ databases">
        <title>Sequencing the genomes of 1000 actinobacteria strains.</title>
        <authorList>
            <person name="Klenk H.-P."/>
        </authorList>
    </citation>
    <scope>NUCLEOTIDE SEQUENCE [LARGE SCALE GENOMIC DNA]</scope>
    <source>
        <strain evidence="3 4">DSM 23819</strain>
    </source>
</reference>
<keyword evidence="4" id="KW-1185">Reference proteome</keyword>
<feature type="transmembrane region" description="Helical" evidence="1">
    <location>
        <begin position="102"/>
        <end position="121"/>
    </location>
</feature>
<evidence type="ECO:0000313" key="4">
    <source>
        <dbReference type="Proteomes" id="UP000540656"/>
    </source>
</evidence>
<accession>A0A7Y9RWA8</accession>
<keyword evidence="2" id="KW-0732">Signal</keyword>
<dbReference type="RefSeq" id="WP_179501066.1">
    <property type="nucleotide sequence ID" value="NZ_JACCAA010000001.1"/>
</dbReference>